<dbReference type="EMBL" id="BMDD01000001">
    <property type="protein sequence ID" value="GGH74586.1"/>
    <property type="molecule type" value="Genomic_DNA"/>
</dbReference>
<evidence type="ECO:0000313" key="4">
    <source>
        <dbReference type="EMBL" id="GGH74586.1"/>
    </source>
</evidence>
<evidence type="ECO:0000313" key="5">
    <source>
        <dbReference type="Proteomes" id="UP000605427"/>
    </source>
</evidence>
<dbReference type="InterPro" id="IPR049049">
    <property type="entry name" value="Beta-AFase-like_GH127_C"/>
</dbReference>
<dbReference type="InterPro" id="IPR012341">
    <property type="entry name" value="6hp_glycosidase-like_sf"/>
</dbReference>
<evidence type="ECO:0008006" key="6">
    <source>
        <dbReference type="Google" id="ProtNLM"/>
    </source>
</evidence>
<proteinExistence type="predicted"/>
<feature type="domain" description="Non-reducing end beta-L-arabinofuranosidase-like GH127 middle" evidence="2">
    <location>
        <begin position="445"/>
        <end position="542"/>
    </location>
</feature>
<protein>
    <recommendedName>
        <fullName evidence="6">Glycoside hydrolase family 127 protein</fullName>
    </recommendedName>
</protein>
<evidence type="ECO:0000259" key="1">
    <source>
        <dbReference type="Pfam" id="PF07944"/>
    </source>
</evidence>
<dbReference type="PANTHER" id="PTHR43465:SF2">
    <property type="entry name" value="DUF1680 DOMAIN PROTEIN (AFU_ORTHOLOGUE AFUA_1G08910)"/>
    <property type="match status" value="1"/>
</dbReference>
<dbReference type="RefSeq" id="WP_172247164.1">
    <property type="nucleotide sequence ID" value="NZ_BMDD01000001.1"/>
</dbReference>
<dbReference type="Proteomes" id="UP000605427">
    <property type="component" value="Unassembled WGS sequence"/>
</dbReference>
<evidence type="ECO:0000259" key="2">
    <source>
        <dbReference type="Pfam" id="PF20736"/>
    </source>
</evidence>
<feature type="domain" description="Non-reducing end beta-L-arabinofuranosidase-like GH127 catalytic" evidence="1">
    <location>
        <begin position="21"/>
        <end position="435"/>
    </location>
</feature>
<dbReference type="Pfam" id="PF20737">
    <property type="entry name" value="Glyco_hydro127C"/>
    <property type="match status" value="1"/>
</dbReference>
<dbReference type="InterPro" id="IPR049174">
    <property type="entry name" value="Beta-AFase-like"/>
</dbReference>
<name>A0ABQ1ZR57_9BACL</name>
<gene>
    <name evidence="4" type="ORF">GCM10007362_14830</name>
</gene>
<accession>A0ABQ1ZR57</accession>
<feature type="domain" description="Non-reducing end beta-L-arabinofuranosidase-like GH127 C-terminal" evidence="3">
    <location>
        <begin position="547"/>
        <end position="660"/>
    </location>
</feature>
<comment type="caution">
    <text evidence="4">The sequence shown here is derived from an EMBL/GenBank/DDBJ whole genome shotgun (WGS) entry which is preliminary data.</text>
</comment>
<reference evidence="5" key="1">
    <citation type="journal article" date="2019" name="Int. J. Syst. Evol. Microbiol.">
        <title>The Global Catalogue of Microorganisms (GCM) 10K type strain sequencing project: providing services to taxonomists for standard genome sequencing and annotation.</title>
        <authorList>
            <consortium name="The Broad Institute Genomics Platform"/>
            <consortium name="The Broad Institute Genome Sequencing Center for Infectious Disease"/>
            <person name="Wu L."/>
            <person name="Ma J."/>
        </authorList>
    </citation>
    <scope>NUCLEOTIDE SEQUENCE [LARGE SCALE GENOMIC DNA]</scope>
    <source>
        <strain evidence="5">CCM 8702</strain>
    </source>
</reference>
<sequence>MNPIPKPYDAKQHAAVAPAGVTLNDPFWSPYTDLVQNVVIPYQYEAIHDRAPGAEPSGAVQNFRIAAGQAEGEYVGWVFQDSDLAKWLEAVGYSLQIRRDADLERRADELIDLIEAAQHPDGYLNTYFTIKEPGKRWTDLTDCHELYCAGHMIEAAVAYYEATGKDKLLNVMKRMIEHVETVFGTGEGQIRGYDGHQEIELALVKLYHLTKEERYLKLAAFFINERGQEPNFIRREWEQRGRRSHFRPHGSSDIDTSYYQANKPVREQNVAVGHAVRAVYMYTAMADLARLTEDAELETACRALWNNITRTQMYVTGGIGSTHHGEAFTFDYDLPNDTIYAETCASIGLIFFAQRMLLLEPKSEYADVMERALYNNVLGSMAQDGKHYFYVNPLEVWPQACSCNPGKHHVKSERQAWFGCACCPPNVARLLTSLNRYVYTRRGDTLYANLYIGSELSAELGGTSVTVKQQAELPWSGAVRFEIAAEQKSRFALALRVPNWSPNMTVSINGESLKFSLSELQDGYLLLERDWNDGDVVEVSLTIQTTLLYADTRVRADVHKAAIQRGPLVYCAESADNGESILTLRLSQNAIFSERPANDLPGGAIAVETEAFRSVTPATDNEPDVLYRTQPPVLEPAKLTAVPYYLWGNRGQGEMTVWMNTL</sequence>
<dbReference type="SUPFAM" id="SSF48208">
    <property type="entry name" value="Six-hairpin glycosidases"/>
    <property type="match status" value="1"/>
</dbReference>
<keyword evidence="5" id="KW-1185">Reference proteome</keyword>
<evidence type="ECO:0000259" key="3">
    <source>
        <dbReference type="Pfam" id="PF20737"/>
    </source>
</evidence>
<dbReference type="InterPro" id="IPR012878">
    <property type="entry name" value="Beta-AFase-like_GH127_cat"/>
</dbReference>
<dbReference type="PANTHER" id="PTHR43465">
    <property type="entry name" value="DUF1680 DOMAIN PROTEIN (AFU_ORTHOLOGUE AFUA_1G08910)"/>
    <property type="match status" value="1"/>
</dbReference>
<dbReference type="Pfam" id="PF20736">
    <property type="entry name" value="Glyco_hydro127M"/>
    <property type="match status" value="1"/>
</dbReference>
<organism evidence="4 5">
    <name type="scientific">Saccharibacillus endophyticus</name>
    <dbReference type="NCBI Taxonomy" id="2060666"/>
    <lineage>
        <taxon>Bacteria</taxon>
        <taxon>Bacillati</taxon>
        <taxon>Bacillota</taxon>
        <taxon>Bacilli</taxon>
        <taxon>Bacillales</taxon>
        <taxon>Paenibacillaceae</taxon>
        <taxon>Saccharibacillus</taxon>
    </lineage>
</organism>
<dbReference type="Pfam" id="PF07944">
    <property type="entry name" value="Beta-AFase-like_GH127_cat"/>
    <property type="match status" value="1"/>
</dbReference>
<dbReference type="InterPro" id="IPR049046">
    <property type="entry name" value="Beta-AFase-like_GH127_middle"/>
</dbReference>
<dbReference type="Gene3D" id="1.50.10.10">
    <property type="match status" value="1"/>
</dbReference>
<dbReference type="InterPro" id="IPR008928">
    <property type="entry name" value="6-hairpin_glycosidase_sf"/>
</dbReference>